<evidence type="ECO:0000256" key="3">
    <source>
        <dbReference type="ARBA" id="ARBA00022741"/>
    </source>
</evidence>
<accession>A0A1L8DKT0</accession>
<dbReference type="InterPro" id="IPR000719">
    <property type="entry name" value="Prot_kinase_dom"/>
</dbReference>
<feature type="region of interest" description="Disordered" evidence="7">
    <location>
        <begin position="483"/>
        <end position="573"/>
    </location>
</feature>
<dbReference type="EMBL" id="GFDF01007099">
    <property type="protein sequence ID" value="JAV06985.1"/>
    <property type="molecule type" value="Transcribed_RNA"/>
</dbReference>
<dbReference type="PROSITE" id="PS00108">
    <property type="entry name" value="PROTEIN_KINASE_ST"/>
    <property type="match status" value="1"/>
</dbReference>
<feature type="compositionally biased region" description="Pro residues" evidence="7">
    <location>
        <begin position="299"/>
        <end position="309"/>
    </location>
</feature>
<dbReference type="SMART" id="SM00220">
    <property type="entry name" value="S_TKc"/>
    <property type="match status" value="1"/>
</dbReference>
<keyword evidence="5 6" id="KW-0067">ATP-binding</keyword>
<dbReference type="CDD" id="cd14103">
    <property type="entry name" value="STKc_MLCK"/>
    <property type="match status" value="1"/>
</dbReference>
<dbReference type="PROSITE" id="PS00107">
    <property type="entry name" value="PROTEIN_KINASE_ATP"/>
    <property type="match status" value="1"/>
</dbReference>
<reference evidence="9" key="1">
    <citation type="submission" date="2016-12" db="EMBL/GenBank/DDBJ databases">
        <title>An insight into the sialome and mialome of the sand fly, Nyssomyia neivai.</title>
        <authorList>
            <person name="Sebastian V."/>
            <person name="Goulart T.M."/>
            <person name="Oliveira W."/>
            <person name="Calvo E."/>
            <person name="Oliveira L.F."/>
            <person name="Pinto M.C."/>
            <person name="Rosselino A.M."/>
            <person name="Ribeiro J.M."/>
        </authorList>
    </citation>
    <scope>NUCLEOTIDE SEQUENCE</scope>
</reference>
<dbReference type="GO" id="GO:0035556">
    <property type="term" value="P:intracellular signal transduction"/>
    <property type="evidence" value="ECO:0007669"/>
    <property type="project" value="TreeGrafter"/>
</dbReference>
<keyword evidence="3 6" id="KW-0547">Nucleotide-binding</keyword>
<name>A0A1L8DKT0_9DIPT</name>
<dbReference type="Gene3D" id="3.30.200.20">
    <property type="entry name" value="Phosphorylase Kinase, domain 1"/>
    <property type="match status" value="1"/>
</dbReference>
<organism evidence="9">
    <name type="scientific">Nyssomyia neivai</name>
    <dbReference type="NCBI Taxonomy" id="330878"/>
    <lineage>
        <taxon>Eukaryota</taxon>
        <taxon>Metazoa</taxon>
        <taxon>Ecdysozoa</taxon>
        <taxon>Arthropoda</taxon>
        <taxon>Hexapoda</taxon>
        <taxon>Insecta</taxon>
        <taxon>Pterygota</taxon>
        <taxon>Neoptera</taxon>
        <taxon>Endopterygota</taxon>
        <taxon>Diptera</taxon>
        <taxon>Nematocera</taxon>
        <taxon>Psychodoidea</taxon>
        <taxon>Psychodidae</taxon>
        <taxon>Nyssomyia</taxon>
    </lineage>
</organism>
<keyword evidence="2" id="KW-0808">Transferase</keyword>
<dbReference type="Gene3D" id="1.10.510.10">
    <property type="entry name" value="Transferase(Phosphotransferase) domain 1"/>
    <property type="match status" value="1"/>
</dbReference>
<dbReference type="PANTHER" id="PTHR24342">
    <property type="entry name" value="SERINE/THREONINE-PROTEIN KINASE 17"/>
    <property type="match status" value="1"/>
</dbReference>
<feature type="domain" description="Protein kinase" evidence="8">
    <location>
        <begin position="34"/>
        <end position="289"/>
    </location>
</feature>
<dbReference type="GO" id="GO:0043065">
    <property type="term" value="P:positive regulation of apoptotic process"/>
    <property type="evidence" value="ECO:0007669"/>
    <property type="project" value="TreeGrafter"/>
</dbReference>
<protein>
    <submittedName>
        <fullName evidence="9">Putative serine/threonine protein kinase</fullName>
    </submittedName>
</protein>
<proteinExistence type="predicted"/>
<keyword evidence="4 9" id="KW-0418">Kinase</keyword>
<evidence type="ECO:0000256" key="1">
    <source>
        <dbReference type="ARBA" id="ARBA00022527"/>
    </source>
</evidence>
<feature type="binding site" evidence="6">
    <location>
        <position position="63"/>
    </location>
    <ligand>
        <name>ATP</name>
        <dbReference type="ChEBI" id="CHEBI:30616"/>
    </ligand>
</feature>
<dbReference type="FunFam" id="3.30.200.20:FF:000534">
    <property type="entry name" value="Myosin light chain kinase"/>
    <property type="match status" value="1"/>
</dbReference>
<dbReference type="AlphaFoldDB" id="A0A1L8DKT0"/>
<dbReference type="InterPro" id="IPR011009">
    <property type="entry name" value="Kinase-like_dom_sf"/>
</dbReference>
<evidence type="ECO:0000256" key="7">
    <source>
        <dbReference type="SAM" id="MobiDB-lite"/>
    </source>
</evidence>
<dbReference type="Pfam" id="PF00069">
    <property type="entry name" value="Pkinase"/>
    <property type="match status" value="1"/>
</dbReference>
<dbReference type="FunFam" id="1.10.510.10:FF:000594">
    <property type="entry name" value="Myosin light chain kinase isoform-III"/>
    <property type="match status" value="1"/>
</dbReference>
<evidence type="ECO:0000313" key="9">
    <source>
        <dbReference type="EMBL" id="JAV06985.1"/>
    </source>
</evidence>
<evidence type="ECO:0000256" key="6">
    <source>
        <dbReference type="PROSITE-ProRule" id="PRU10141"/>
    </source>
</evidence>
<sequence>MIHVDESDPIGEIEPNFATRDVTIRRGVDAKEHYEMIKEIGRGKFGTVYKCREKSTRLELAAKFVPIPKRDDRRNVEREVEIMNSLHHPLIIQLYDAFEFGKMMCVVLDLIEGGELFERVIDDDFILTEKACIVFVRQLCEAMEFVHRKNILHLDLKPENIMCLTREGNRIKIIDFGLARKFDPNKKLQVLFGTPEFVAPEVVNFDSISFGTDMWSVGVICYVLLSGLSPFMGETDIETMANVTISKYDFDDDAFRDVSSEAIDFISSLLVKDAASRMTATECLEHVWLKKRPPRPSLAPKPIAVPPPKYIKEPSPVPNNKILNGNLDTTKDNLKTFVERWGEHPNSPYIFDTDAQFISPLSEDSGSMSTQPINDGNLSSRGCSPSPCGSVSSSQDVADMEAELKELDNNSPDMVNGEEWTESPKPSNKMFREYLQCFERRNSDSNFVLKHSNSMEKINLADEIKKLSDRLLMLSAINIDKDQEKSDADKPSEIKDKIGVKKKPETKAKLDNKSSEDKKTEVKSEVKEKMKVKSDVKTNNKETIKAEVSPVGGRSPKSNSSGSKHEIPNTKSNLVESFNKSINQVNNERTEIISKTSQFTRSRSVIGNSLISSITESLARHTKTSVSITKEPKINGFTERLTKTIEETPAVSAADKITLKTAPITVPWANRRTKFRMTEFSRDVPVGSPHQHPPIYIEEAANTTKDCLLHLLEKYNGVSETRTPSISTLGRHQSFSCAWGAEEDLEKRSMNSINAFFQRHASHMGKSSVKQMQATIEGKGKI</sequence>
<evidence type="ECO:0000259" key="8">
    <source>
        <dbReference type="PROSITE" id="PS50011"/>
    </source>
</evidence>
<dbReference type="GO" id="GO:0005524">
    <property type="term" value="F:ATP binding"/>
    <property type="evidence" value="ECO:0007669"/>
    <property type="project" value="UniProtKB-UniRule"/>
</dbReference>
<dbReference type="PROSITE" id="PS50011">
    <property type="entry name" value="PROTEIN_KINASE_DOM"/>
    <property type="match status" value="1"/>
</dbReference>
<evidence type="ECO:0000256" key="5">
    <source>
        <dbReference type="ARBA" id="ARBA00022840"/>
    </source>
</evidence>
<keyword evidence="1 9" id="KW-0723">Serine/threonine-protein kinase</keyword>
<feature type="compositionally biased region" description="Basic and acidic residues" evidence="7">
    <location>
        <begin position="483"/>
        <end position="545"/>
    </location>
</feature>
<evidence type="ECO:0000256" key="4">
    <source>
        <dbReference type="ARBA" id="ARBA00022777"/>
    </source>
</evidence>
<dbReference type="SUPFAM" id="SSF56112">
    <property type="entry name" value="Protein kinase-like (PK-like)"/>
    <property type="match status" value="1"/>
</dbReference>
<dbReference type="InterPro" id="IPR017441">
    <property type="entry name" value="Protein_kinase_ATP_BS"/>
</dbReference>
<dbReference type="PANTHER" id="PTHR24342:SF20">
    <property type="entry name" value="MYOSIN LIGHT CHAIN KINASE, SMOOTH MUSCLE"/>
    <property type="match status" value="1"/>
</dbReference>
<dbReference type="InterPro" id="IPR008271">
    <property type="entry name" value="Ser/Thr_kinase_AS"/>
</dbReference>
<dbReference type="GO" id="GO:0004674">
    <property type="term" value="F:protein serine/threonine kinase activity"/>
    <property type="evidence" value="ECO:0007669"/>
    <property type="project" value="UniProtKB-KW"/>
</dbReference>
<feature type="region of interest" description="Disordered" evidence="7">
    <location>
        <begin position="299"/>
        <end position="325"/>
    </location>
</feature>
<dbReference type="GO" id="GO:0005634">
    <property type="term" value="C:nucleus"/>
    <property type="evidence" value="ECO:0007669"/>
    <property type="project" value="TreeGrafter"/>
</dbReference>
<evidence type="ECO:0000256" key="2">
    <source>
        <dbReference type="ARBA" id="ARBA00022679"/>
    </source>
</evidence>